<protein>
    <submittedName>
        <fullName evidence="2">Uncharacterized protein</fullName>
    </submittedName>
</protein>
<sequence length="117" mass="12973">MHVNLLSTLALFLLLATGIQADVTMMLFQDNYCQIPVPGSGWTMVKWWTCDENVSTGWSSAMITQNNGYYRGILTFYTRNNCAVGQPAKVFSTGNFGCLNDFGFVANAVGLTYFDED</sequence>
<proteinExistence type="predicted"/>
<evidence type="ECO:0000313" key="2">
    <source>
        <dbReference type="EMBL" id="KAK3936679.1"/>
    </source>
</evidence>
<reference evidence="3" key="1">
    <citation type="journal article" date="2023" name="Mol. Phylogenet. Evol.">
        <title>Genome-scale phylogeny and comparative genomics of the fungal order Sordariales.</title>
        <authorList>
            <person name="Hensen N."/>
            <person name="Bonometti L."/>
            <person name="Westerberg I."/>
            <person name="Brannstrom I.O."/>
            <person name="Guillou S."/>
            <person name="Cros-Aarteil S."/>
            <person name="Calhoun S."/>
            <person name="Haridas S."/>
            <person name="Kuo A."/>
            <person name="Mondo S."/>
            <person name="Pangilinan J."/>
            <person name="Riley R."/>
            <person name="LaButti K."/>
            <person name="Andreopoulos B."/>
            <person name="Lipzen A."/>
            <person name="Chen C."/>
            <person name="Yan M."/>
            <person name="Daum C."/>
            <person name="Ng V."/>
            <person name="Clum A."/>
            <person name="Steindorff A."/>
            <person name="Ohm R.A."/>
            <person name="Martin F."/>
            <person name="Silar P."/>
            <person name="Natvig D.O."/>
            <person name="Lalanne C."/>
            <person name="Gautier V."/>
            <person name="Ament-Velasquez S.L."/>
            <person name="Kruys A."/>
            <person name="Hutchinson M.I."/>
            <person name="Powell A.J."/>
            <person name="Barry K."/>
            <person name="Miller A.N."/>
            <person name="Grigoriev I.V."/>
            <person name="Debuchy R."/>
            <person name="Gladieux P."/>
            <person name="Hiltunen Thoren M."/>
            <person name="Johannesson H."/>
        </authorList>
    </citation>
    <scope>NUCLEOTIDE SEQUENCE [LARGE SCALE GENOMIC DNA]</scope>
    <source>
        <strain evidence="3">CBS 340.73</strain>
    </source>
</reference>
<dbReference type="AlphaFoldDB" id="A0AAN6S163"/>
<feature type="signal peptide" evidence="1">
    <location>
        <begin position="1"/>
        <end position="21"/>
    </location>
</feature>
<organism evidence="2 3">
    <name type="scientific">Diplogelasinospora grovesii</name>
    <dbReference type="NCBI Taxonomy" id="303347"/>
    <lineage>
        <taxon>Eukaryota</taxon>
        <taxon>Fungi</taxon>
        <taxon>Dikarya</taxon>
        <taxon>Ascomycota</taxon>
        <taxon>Pezizomycotina</taxon>
        <taxon>Sordariomycetes</taxon>
        <taxon>Sordariomycetidae</taxon>
        <taxon>Sordariales</taxon>
        <taxon>Diplogelasinosporaceae</taxon>
        <taxon>Diplogelasinospora</taxon>
    </lineage>
</organism>
<accession>A0AAN6S163</accession>
<evidence type="ECO:0000256" key="1">
    <source>
        <dbReference type="SAM" id="SignalP"/>
    </source>
</evidence>
<dbReference type="Proteomes" id="UP001303473">
    <property type="component" value="Unassembled WGS sequence"/>
</dbReference>
<name>A0AAN6S163_9PEZI</name>
<feature type="chain" id="PRO_5043012897" evidence="1">
    <location>
        <begin position="22"/>
        <end position="117"/>
    </location>
</feature>
<dbReference type="EMBL" id="MU853876">
    <property type="protein sequence ID" value="KAK3936679.1"/>
    <property type="molecule type" value="Genomic_DNA"/>
</dbReference>
<keyword evidence="1" id="KW-0732">Signal</keyword>
<keyword evidence="3" id="KW-1185">Reference proteome</keyword>
<evidence type="ECO:0000313" key="3">
    <source>
        <dbReference type="Proteomes" id="UP001303473"/>
    </source>
</evidence>
<comment type="caution">
    <text evidence="2">The sequence shown here is derived from an EMBL/GenBank/DDBJ whole genome shotgun (WGS) entry which is preliminary data.</text>
</comment>
<gene>
    <name evidence="2" type="ORF">QBC46DRAFT_452556</name>
</gene>